<keyword evidence="1" id="KW-0472">Membrane</keyword>
<keyword evidence="3" id="KW-1185">Reference proteome</keyword>
<sequence>MPLLAIAGVTLLPPDDMPLVLLAVWVLCVGAVLAFIVVYVLFRAIEADLRALRRVVDPVGGQREPNAASRL</sequence>
<keyword evidence="1" id="KW-1133">Transmembrane helix</keyword>
<proteinExistence type="predicted"/>
<evidence type="ECO:0000313" key="3">
    <source>
        <dbReference type="Proteomes" id="UP000658127"/>
    </source>
</evidence>
<keyword evidence="1" id="KW-0812">Transmembrane</keyword>
<name>A0ABQ2KHB2_9NOCA</name>
<evidence type="ECO:0000256" key="1">
    <source>
        <dbReference type="SAM" id="Phobius"/>
    </source>
</evidence>
<dbReference type="EMBL" id="BMNE01000003">
    <property type="protein sequence ID" value="GGN83139.1"/>
    <property type="molecule type" value="Genomic_DNA"/>
</dbReference>
<dbReference type="Proteomes" id="UP000658127">
    <property type="component" value="Unassembled WGS sequence"/>
</dbReference>
<gene>
    <name evidence="2" type="ORF">GCM10011610_35290</name>
</gene>
<evidence type="ECO:0000313" key="2">
    <source>
        <dbReference type="EMBL" id="GGN83139.1"/>
    </source>
</evidence>
<feature type="transmembrane region" description="Helical" evidence="1">
    <location>
        <begin position="20"/>
        <end position="42"/>
    </location>
</feature>
<accession>A0ABQ2KHB2</accession>
<organism evidence="2 3">
    <name type="scientific">Nocardia rhizosphaerihabitans</name>
    <dbReference type="NCBI Taxonomy" id="1691570"/>
    <lineage>
        <taxon>Bacteria</taxon>
        <taxon>Bacillati</taxon>
        <taxon>Actinomycetota</taxon>
        <taxon>Actinomycetes</taxon>
        <taxon>Mycobacteriales</taxon>
        <taxon>Nocardiaceae</taxon>
        <taxon>Nocardia</taxon>
    </lineage>
</organism>
<comment type="caution">
    <text evidence="2">The sequence shown here is derived from an EMBL/GenBank/DDBJ whole genome shotgun (WGS) entry which is preliminary data.</text>
</comment>
<dbReference type="RefSeq" id="WP_189029281.1">
    <property type="nucleotide sequence ID" value="NZ_BMNE01000003.1"/>
</dbReference>
<protein>
    <submittedName>
        <fullName evidence="2">Uncharacterized protein</fullName>
    </submittedName>
</protein>
<reference evidence="3" key="1">
    <citation type="journal article" date="2019" name="Int. J. Syst. Evol. Microbiol.">
        <title>The Global Catalogue of Microorganisms (GCM) 10K type strain sequencing project: providing services to taxonomists for standard genome sequencing and annotation.</title>
        <authorList>
            <consortium name="The Broad Institute Genomics Platform"/>
            <consortium name="The Broad Institute Genome Sequencing Center for Infectious Disease"/>
            <person name="Wu L."/>
            <person name="Ma J."/>
        </authorList>
    </citation>
    <scope>NUCLEOTIDE SEQUENCE [LARGE SCALE GENOMIC DNA]</scope>
    <source>
        <strain evidence="3">CGMCC 4.7329</strain>
    </source>
</reference>